<evidence type="ECO:0000259" key="4">
    <source>
        <dbReference type="Pfam" id="PF01156"/>
    </source>
</evidence>
<dbReference type="PANTHER" id="PTHR12304:SF46">
    <property type="entry name" value="INOSINE-ADENOSINE-GUANOSINE-NUCLEOSIDE HYDROLASE"/>
    <property type="match status" value="1"/>
</dbReference>
<dbReference type="InterPro" id="IPR036452">
    <property type="entry name" value="Ribo_hydro-like"/>
</dbReference>
<proteinExistence type="predicted"/>
<comment type="caution">
    <text evidence="5">The sequence shown here is derived from an EMBL/GenBank/DDBJ whole genome shotgun (WGS) entry which is preliminary data.</text>
</comment>
<evidence type="ECO:0000313" key="6">
    <source>
        <dbReference type="Proteomes" id="UP001465153"/>
    </source>
</evidence>
<reference evidence="5 6" key="1">
    <citation type="submission" date="2024-04" db="EMBL/GenBank/DDBJ databases">
        <title>Draft genome sequence of Sessilibacter corallicola NBRC 116591.</title>
        <authorList>
            <person name="Miyakawa T."/>
            <person name="Kusuya Y."/>
            <person name="Miura T."/>
        </authorList>
    </citation>
    <scope>NUCLEOTIDE SEQUENCE [LARGE SCALE GENOMIC DNA]</scope>
    <source>
        <strain evidence="5 6">KU-00831-HH</strain>
    </source>
</reference>
<evidence type="ECO:0000256" key="2">
    <source>
        <dbReference type="ARBA" id="ARBA00023295"/>
    </source>
</evidence>
<dbReference type="Proteomes" id="UP001465153">
    <property type="component" value="Unassembled WGS sequence"/>
</dbReference>
<feature type="chain" id="PRO_5045117821" evidence="3">
    <location>
        <begin position="28"/>
        <end position="379"/>
    </location>
</feature>
<dbReference type="Pfam" id="PF01156">
    <property type="entry name" value="IU_nuc_hydro"/>
    <property type="match status" value="1"/>
</dbReference>
<keyword evidence="3" id="KW-0732">Signal</keyword>
<dbReference type="PANTHER" id="PTHR12304">
    <property type="entry name" value="INOSINE-URIDINE PREFERRING NUCLEOSIDE HYDROLASE"/>
    <property type="match status" value="1"/>
</dbReference>
<evidence type="ECO:0000313" key="5">
    <source>
        <dbReference type="EMBL" id="GAA6166897.1"/>
    </source>
</evidence>
<keyword evidence="1 5" id="KW-0378">Hydrolase</keyword>
<dbReference type="InterPro" id="IPR023186">
    <property type="entry name" value="IUNH"/>
</dbReference>
<dbReference type="Gene3D" id="3.90.245.10">
    <property type="entry name" value="Ribonucleoside hydrolase-like"/>
    <property type="match status" value="1"/>
</dbReference>
<feature type="domain" description="Inosine/uridine-preferring nucleoside hydrolase" evidence="4">
    <location>
        <begin position="44"/>
        <end position="366"/>
    </location>
</feature>
<feature type="signal peptide" evidence="3">
    <location>
        <begin position="1"/>
        <end position="27"/>
    </location>
</feature>
<dbReference type="EMBL" id="BAABWN010000002">
    <property type="protein sequence ID" value="GAA6166897.1"/>
    <property type="molecule type" value="Genomic_DNA"/>
</dbReference>
<accession>A0ABQ0A5H1</accession>
<gene>
    <name evidence="5" type="ORF">NBRC116591_07070</name>
</gene>
<organism evidence="5 6">
    <name type="scientific">Sessilibacter corallicola</name>
    <dbReference type="NCBI Taxonomy" id="2904075"/>
    <lineage>
        <taxon>Bacteria</taxon>
        <taxon>Pseudomonadati</taxon>
        <taxon>Pseudomonadota</taxon>
        <taxon>Gammaproteobacteria</taxon>
        <taxon>Cellvibrionales</taxon>
        <taxon>Cellvibrionaceae</taxon>
        <taxon>Sessilibacter</taxon>
    </lineage>
</organism>
<protein>
    <submittedName>
        <fullName evidence="5">Nucleoside hydrolase</fullName>
    </submittedName>
</protein>
<name>A0ABQ0A5H1_9GAMM</name>
<keyword evidence="6" id="KW-1185">Reference proteome</keyword>
<dbReference type="RefSeq" id="WP_353301703.1">
    <property type="nucleotide sequence ID" value="NZ_BAABWN010000002.1"/>
</dbReference>
<evidence type="ECO:0000256" key="1">
    <source>
        <dbReference type="ARBA" id="ARBA00022801"/>
    </source>
</evidence>
<dbReference type="InterPro" id="IPR001910">
    <property type="entry name" value="Inosine/uridine_hydrolase_dom"/>
</dbReference>
<dbReference type="GO" id="GO:0016787">
    <property type="term" value="F:hydrolase activity"/>
    <property type="evidence" value="ECO:0007669"/>
    <property type="project" value="UniProtKB-KW"/>
</dbReference>
<evidence type="ECO:0000256" key="3">
    <source>
        <dbReference type="SAM" id="SignalP"/>
    </source>
</evidence>
<keyword evidence="2" id="KW-0326">Glycosidase</keyword>
<sequence>MPANKTLPVLWLLSVLSTLLVSPSLFADKNSAEISAKTTAKTKVIFDTDMAIDDWSALLLLAKSPNIELLSVVANGAGETRCEPAMRNIPALLDLTQAGHVEVACGDDYPLDGYFAFPEPWRVQADTLSGVTIPDSDRPVSKDHAVEVIHKVLNNDTDKVTLLATGSLTNIAQWLTKYPQDKNKIDKLVIMGGAFDAPGNIIVPGFTDEHPNTKAEWNIYVDALAADIVFKSGLSIEVVGLDVTNEVKVTREFAQNFKKHVQTPAADFWDKVLDDNDWFIDSGEYYFWDVLAALVVIDPQYCQGELAPVNVQFDLTQKATDWTLPFPATTSDGKTRQHYDPKTFGVLSIGGDNPPAKICRKTNATKAFELFTTTMNNTL</sequence>
<dbReference type="SUPFAM" id="SSF53590">
    <property type="entry name" value="Nucleoside hydrolase"/>
    <property type="match status" value="1"/>
</dbReference>